<dbReference type="Pfam" id="PF00378">
    <property type="entry name" value="ECH_1"/>
    <property type="match status" value="1"/>
</dbReference>
<dbReference type="Gene3D" id="3.90.226.10">
    <property type="entry name" value="2-enoyl-CoA Hydratase, Chain A, domain 1"/>
    <property type="match status" value="1"/>
</dbReference>
<sequence length="257" mass="28814">MSDFADYSTRYERVRMRRENGILEMAFHTNGGPLQWGKAAHEDLERAFLDVGRDRENEVVILTGTGDEYCGPAVQPGGQGGHHNPRNPVTAEEWDKLWYWEGKHLLMNLLNIEVPVIAAINGPAVRHPEIPLLSDIVLASENATIQDSAHFNGGLVPGDGVHVLFPLVMGTTRGRYFLLTGQVLDAKQALEVGLVNEVLPKDQLLARAWELARQLRERPPLLRRYTRVMLTQDLKRRMHDLLGYGLAMEGLAAVQKI</sequence>
<evidence type="ECO:0000256" key="1">
    <source>
        <dbReference type="ARBA" id="ARBA00005254"/>
    </source>
</evidence>
<dbReference type="Proteomes" id="UP001501671">
    <property type="component" value="Unassembled WGS sequence"/>
</dbReference>
<dbReference type="EMBL" id="BAABFO010000021">
    <property type="protein sequence ID" value="GAA4338991.1"/>
    <property type="molecule type" value="Genomic_DNA"/>
</dbReference>
<dbReference type="InterPro" id="IPR029045">
    <property type="entry name" value="ClpP/crotonase-like_dom_sf"/>
</dbReference>
<organism evidence="2 3">
    <name type="scientific">Pigmentiphaga soli</name>
    <dbReference type="NCBI Taxonomy" id="1007095"/>
    <lineage>
        <taxon>Bacteria</taxon>
        <taxon>Pseudomonadati</taxon>
        <taxon>Pseudomonadota</taxon>
        <taxon>Betaproteobacteria</taxon>
        <taxon>Burkholderiales</taxon>
        <taxon>Alcaligenaceae</taxon>
        <taxon>Pigmentiphaga</taxon>
    </lineage>
</organism>
<dbReference type="CDD" id="cd06558">
    <property type="entry name" value="crotonase-like"/>
    <property type="match status" value="1"/>
</dbReference>
<dbReference type="RefSeq" id="WP_345251327.1">
    <property type="nucleotide sequence ID" value="NZ_BAABFO010000021.1"/>
</dbReference>
<dbReference type="PANTHER" id="PTHR43802:SF1">
    <property type="entry name" value="IP11341P-RELATED"/>
    <property type="match status" value="1"/>
</dbReference>
<comment type="similarity">
    <text evidence="1">Belongs to the enoyl-CoA hydratase/isomerase family.</text>
</comment>
<keyword evidence="3" id="KW-1185">Reference proteome</keyword>
<proteinExistence type="inferred from homology"/>
<comment type="caution">
    <text evidence="2">The sequence shown here is derived from an EMBL/GenBank/DDBJ whole genome shotgun (WGS) entry which is preliminary data.</text>
</comment>
<accession>A0ABP8HGD8</accession>
<evidence type="ECO:0000313" key="3">
    <source>
        <dbReference type="Proteomes" id="UP001501671"/>
    </source>
</evidence>
<reference evidence="3" key="1">
    <citation type="journal article" date="2019" name="Int. J. Syst. Evol. Microbiol.">
        <title>The Global Catalogue of Microorganisms (GCM) 10K type strain sequencing project: providing services to taxonomists for standard genome sequencing and annotation.</title>
        <authorList>
            <consortium name="The Broad Institute Genomics Platform"/>
            <consortium name="The Broad Institute Genome Sequencing Center for Infectious Disease"/>
            <person name="Wu L."/>
            <person name="Ma J."/>
        </authorList>
    </citation>
    <scope>NUCLEOTIDE SEQUENCE [LARGE SCALE GENOMIC DNA]</scope>
    <source>
        <strain evidence="3">JCM 17666</strain>
    </source>
</reference>
<dbReference type="PANTHER" id="PTHR43802">
    <property type="entry name" value="ENOYL-COA HYDRATASE"/>
    <property type="match status" value="1"/>
</dbReference>
<protein>
    <submittedName>
        <fullName evidence="2">Enoyl-CoA hydratase/isomerase family protein</fullName>
    </submittedName>
</protein>
<dbReference type="InterPro" id="IPR001753">
    <property type="entry name" value="Enoyl-CoA_hydra/iso"/>
</dbReference>
<name>A0ABP8HGD8_9BURK</name>
<evidence type="ECO:0000313" key="2">
    <source>
        <dbReference type="EMBL" id="GAA4338991.1"/>
    </source>
</evidence>
<dbReference type="SUPFAM" id="SSF52096">
    <property type="entry name" value="ClpP/crotonase"/>
    <property type="match status" value="1"/>
</dbReference>
<gene>
    <name evidence="2" type="ORF">GCM10023144_36650</name>
</gene>